<protein>
    <recommendedName>
        <fullName evidence="6">Lipoyl-binding domain-containing protein</fullName>
    </recommendedName>
</protein>
<dbReference type="EMBL" id="UINC01093994">
    <property type="protein sequence ID" value="SVC48863.1"/>
    <property type="molecule type" value="Genomic_DNA"/>
</dbReference>
<accession>A0A382MIM9</accession>
<proteinExistence type="inferred from homology"/>
<dbReference type="SUPFAM" id="SSF52777">
    <property type="entry name" value="CoA-dependent acyltransferases"/>
    <property type="match status" value="1"/>
</dbReference>
<dbReference type="GO" id="GO:0006086">
    <property type="term" value="P:pyruvate decarboxylation to acetyl-CoA"/>
    <property type="evidence" value="ECO:0007669"/>
    <property type="project" value="InterPro"/>
</dbReference>
<dbReference type="InterPro" id="IPR001078">
    <property type="entry name" value="2-oxoacid_DH_actylTfrase"/>
</dbReference>
<dbReference type="Pfam" id="PF00364">
    <property type="entry name" value="Biotin_lipoyl"/>
    <property type="match status" value="1"/>
</dbReference>
<sequence length="305" mass="34289">MEFVNDEDATLVRWLVENGSQVRVGQPIATLETAKAAFDVNAEVEGILVYAVEEHETREVGSTIAWICDEQLDPKELQKELEQSLQSEKKSDAGKVRVSGKAKLLMEKYGINASDFPGCKKIGVIDVENMLQRQEKVAQEILSSTSFQGQDNDDVEIIRLSNAKLYEAKELSIAMQGALSCTIARQMNTQKIGKVIEYYNEKGIRLSIGERLLWACSRTLKKFPFFNGYFSRDQFLHYKEVNIGYAIDLGKGLKVPVTQNVNQLSQIAVSARIKEFALVYMREKLTNADMAYGTFTVTDLTSFNV</sequence>
<name>A0A382MIM9_9ZZZZ</name>
<dbReference type="PANTHER" id="PTHR23151:SF90">
    <property type="entry name" value="DIHYDROLIPOYLLYSINE-RESIDUE ACETYLTRANSFERASE COMPONENT OF PYRUVATE DEHYDROGENASE COMPLEX, MITOCHONDRIAL-RELATED"/>
    <property type="match status" value="1"/>
</dbReference>
<evidence type="ECO:0000313" key="5">
    <source>
        <dbReference type="EMBL" id="SVC48863.1"/>
    </source>
</evidence>
<feature type="non-terminal residue" evidence="5">
    <location>
        <position position="305"/>
    </location>
</feature>
<evidence type="ECO:0000259" key="3">
    <source>
        <dbReference type="Pfam" id="PF00198"/>
    </source>
</evidence>
<dbReference type="PROSITE" id="PS00189">
    <property type="entry name" value="LIPOYL"/>
    <property type="match status" value="1"/>
</dbReference>
<feature type="domain" description="2-oxoacid dehydrogenase acyltransferase catalytic" evidence="3">
    <location>
        <begin position="154"/>
        <end position="305"/>
    </location>
</feature>
<dbReference type="PANTHER" id="PTHR23151">
    <property type="entry name" value="DIHYDROLIPOAMIDE ACETYL/SUCCINYL-TRANSFERASE-RELATED"/>
    <property type="match status" value="1"/>
</dbReference>
<dbReference type="InterPro" id="IPR000089">
    <property type="entry name" value="Biotin_lipoyl"/>
</dbReference>
<evidence type="ECO:0000256" key="2">
    <source>
        <dbReference type="ARBA" id="ARBA00022823"/>
    </source>
</evidence>
<dbReference type="Gene3D" id="2.40.50.100">
    <property type="match status" value="1"/>
</dbReference>
<evidence type="ECO:0000256" key="1">
    <source>
        <dbReference type="ARBA" id="ARBA00007317"/>
    </source>
</evidence>
<dbReference type="Gene3D" id="3.30.559.10">
    <property type="entry name" value="Chloramphenicol acetyltransferase-like domain"/>
    <property type="match status" value="1"/>
</dbReference>
<keyword evidence="2" id="KW-0450">Lipoyl</keyword>
<feature type="domain" description="Lipoyl-binding" evidence="4">
    <location>
        <begin position="11"/>
        <end position="65"/>
    </location>
</feature>
<comment type="similarity">
    <text evidence="1">Belongs to the 2-oxoacid dehydrogenase family.</text>
</comment>
<dbReference type="InterPro" id="IPR011053">
    <property type="entry name" value="Single_hybrid_motif"/>
</dbReference>
<reference evidence="5" key="1">
    <citation type="submission" date="2018-05" db="EMBL/GenBank/DDBJ databases">
        <authorList>
            <person name="Lanie J.A."/>
            <person name="Ng W.-L."/>
            <person name="Kazmierczak K.M."/>
            <person name="Andrzejewski T.M."/>
            <person name="Davidsen T.M."/>
            <person name="Wayne K.J."/>
            <person name="Tettelin H."/>
            <person name="Glass J.I."/>
            <person name="Rusch D."/>
            <person name="Podicherti R."/>
            <person name="Tsui H.-C.T."/>
            <person name="Winkler M.E."/>
        </authorList>
    </citation>
    <scope>NUCLEOTIDE SEQUENCE</scope>
</reference>
<dbReference type="InterPro" id="IPR023213">
    <property type="entry name" value="CAT-like_dom_sf"/>
</dbReference>
<organism evidence="5">
    <name type="scientific">marine metagenome</name>
    <dbReference type="NCBI Taxonomy" id="408172"/>
    <lineage>
        <taxon>unclassified sequences</taxon>
        <taxon>metagenomes</taxon>
        <taxon>ecological metagenomes</taxon>
    </lineage>
</organism>
<dbReference type="SUPFAM" id="SSF51230">
    <property type="entry name" value="Single hybrid motif"/>
    <property type="match status" value="1"/>
</dbReference>
<dbReference type="Pfam" id="PF00198">
    <property type="entry name" value="2-oxoacid_dh"/>
    <property type="match status" value="1"/>
</dbReference>
<evidence type="ECO:0008006" key="6">
    <source>
        <dbReference type="Google" id="ProtNLM"/>
    </source>
</evidence>
<dbReference type="AlphaFoldDB" id="A0A382MIM9"/>
<dbReference type="GO" id="GO:0045254">
    <property type="term" value="C:pyruvate dehydrogenase complex"/>
    <property type="evidence" value="ECO:0007669"/>
    <property type="project" value="InterPro"/>
</dbReference>
<dbReference type="GO" id="GO:0016746">
    <property type="term" value="F:acyltransferase activity"/>
    <property type="evidence" value="ECO:0007669"/>
    <property type="project" value="InterPro"/>
</dbReference>
<gene>
    <name evidence="5" type="ORF">METZ01_LOCUS301717</name>
</gene>
<dbReference type="CDD" id="cd06849">
    <property type="entry name" value="lipoyl_domain"/>
    <property type="match status" value="1"/>
</dbReference>
<dbReference type="InterPro" id="IPR045257">
    <property type="entry name" value="E2/Pdx1"/>
</dbReference>
<dbReference type="InterPro" id="IPR003016">
    <property type="entry name" value="2-oxoA_DH_lipoyl-BS"/>
</dbReference>
<evidence type="ECO:0000259" key="4">
    <source>
        <dbReference type="Pfam" id="PF00364"/>
    </source>
</evidence>